<proteinExistence type="predicted"/>
<evidence type="ECO:0000313" key="2">
    <source>
        <dbReference type="Proteomes" id="UP001500427"/>
    </source>
</evidence>
<protein>
    <submittedName>
        <fullName evidence="1">Uncharacterized protein</fullName>
    </submittedName>
</protein>
<dbReference type="Proteomes" id="UP001500427">
    <property type="component" value="Unassembled WGS sequence"/>
</dbReference>
<accession>A0ABP9JNR4</accession>
<comment type="caution">
    <text evidence="1">The sequence shown here is derived from an EMBL/GenBank/DDBJ whole genome shotgun (WGS) entry which is preliminary data.</text>
</comment>
<dbReference type="EMBL" id="BAABIW010000039">
    <property type="protein sequence ID" value="GAA5036906.1"/>
    <property type="molecule type" value="Genomic_DNA"/>
</dbReference>
<sequence>MDKPVALTSMTDVLPEAFQALKEAFHIDDRLWIDLSVVDATPLEQLSAPHEVAAIAMRKIQLLNAISPTGVPTTNDIVIGLCLELVRAISQLLRGESGAEMGSISRSVLLQTLTQVHSCGVVIGTMFPGGEIVFLL</sequence>
<name>A0ABP9JNR4_9MICO</name>
<organism evidence="1 2">
    <name type="scientific">Terrabacter aeriphilus</name>
    <dbReference type="NCBI Taxonomy" id="515662"/>
    <lineage>
        <taxon>Bacteria</taxon>
        <taxon>Bacillati</taxon>
        <taxon>Actinomycetota</taxon>
        <taxon>Actinomycetes</taxon>
        <taxon>Micrococcales</taxon>
        <taxon>Intrasporangiaceae</taxon>
        <taxon>Terrabacter</taxon>
    </lineage>
</organism>
<gene>
    <name evidence="1" type="ORF">GCM10023258_39850</name>
</gene>
<reference evidence="2" key="1">
    <citation type="journal article" date="2019" name="Int. J. Syst. Evol. Microbiol.">
        <title>The Global Catalogue of Microorganisms (GCM) 10K type strain sequencing project: providing services to taxonomists for standard genome sequencing and annotation.</title>
        <authorList>
            <consortium name="The Broad Institute Genomics Platform"/>
            <consortium name="The Broad Institute Genome Sequencing Center for Infectious Disease"/>
            <person name="Wu L."/>
            <person name="Ma J."/>
        </authorList>
    </citation>
    <scope>NUCLEOTIDE SEQUENCE [LARGE SCALE GENOMIC DNA]</scope>
    <source>
        <strain evidence="2">JCM 17687</strain>
    </source>
</reference>
<keyword evidence="2" id="KW-1185">Reference proteome</keyword>
<evidence type="ECO:0000313" key="1">
    <source>
        <dbReference type="EMBL" id="GAA5036906.1"/>
    </source>
</evidence>